<protein>
    <submittedName>
        <fullName evidence="1">Uncharacterized protein</fullName>
    </submittedName>
</protein>
<keyword evidence="2" id="KW-1185">Reference proteome</keyword>
<proteinExistence type="predicted"/>
<gene>
    <name evidence="1" type="ORF">GSI_06182</name>
</gene>
<dbReference type="Proteomes" id="UP000230002">
    <property type="component" value="Unassembled WGS sequence"/>
</dbReference>
<name>A0A2G8SCI9_9APHY</name>
<dbReference type="AlphaFoldDB" id="A0A2G8SCI9"/>
<organism evidence="1 2">
    <name type="scientific">Ganoderma sinense ZZ0214-1</name>
    <dbReference type="NCBI Taxonomy" id="1077348"/>
    <lineage>
        <taxon>Eukaryota</taxon>
        <taxon>Fungi</taxon>
        <taxon>Dikarya</taxon>
        <taxon>Basidiomycota</taxon>
        <taxon>Agaricomycotina</taxon>
        <taxon>Agaricomycetes</taxon>
        <taxon>Polyporales</taxon>
        <taxon>Polyporaceae</taxon>
        <taxon>Ganoderma</taxon>
    </lineage>
</organism>
<accession>A0A2G8SCI9</accession>
<dbReference type="EMBL" id="AYKW01000012">
    <property type="protein sequence ID" value="PIL31480.1"/>
    <property type="molecule type" value="Genomic_DNA"/>
</dbReference>
<reference evidence="1 2" key="1">
    <citation type="journal article" date="2015" name="Sci. Rep.">
        <title>Chromosome-level genome map provides insights into diverse defense mechanisms in the medicinal fungus Ganoderma sinense.</title>
        <authorList>
            <person name="Zhu Y."/>
            <person name="Xu J."/>
            <person name="Sun C."/>
            <person name="Zhou S."/>
            <person name="Xu H."/>
            <person name="Nelson D.R."/>
            <person name="Qian J."/>
            <person name="Song J."/>
            <person name="Luo H."/>
            <person name="Xiang L."/>
            <person name="Li Y."/>
            <person name="Xu Z."/>
            <person name="Ji A."/>
            <person name="Wang L."/>
            <person name="Lu S."/>
            <person name="Hayward A."/>
            <person name="Sun W."/>
            <person name="Li X."/>
            <person name="Schwartz D.C."/>
            <person name="Wang Y."/>
            <person name="Chen S."/>
        </authorList>
    </citation>
    <scope>NUCLEOTIDE SEQUENCE [LARGE SCALE GENOMIC DNA]</scope>
    <source>
        <strain evidence="1 2">ZZ0214-1</strain>
    </source>
</reference>
<evidence type="ECO:0000313" key="1">
    <source>
        <dbReference type="EMBL" id="PIL31480.1"/>
    </source>
</evidence>
<sequence length="107" mass="12057">MSREGARDEDESFEDMLGRCFVCELVYDSCDWRLLERVCALGRYSGSGGLRGMSTRVIVEDTPDARFMTWDSSTTLPLRRCGSASVSLLERGADMDDCEECVERLPE</sequence>
<comment type="caution">
    <text evidence="1">The sequence shown here is derived from an EMBL/GenBank/DDBJ whole genome shotgun (WGS) entry which is preliminary data.</text>
</comment>
<evidence type="ECO:0000313" key="2">
    <source>
        <dbReference type="Proteomes" id="UP000230002"/>
    </source>
</evidence>